<dbReference type="InterPro" id="IPR036291">
    <property type="entry name" value="NAD(P)-bd_dom_sf"/>
</dbReference>
<dbReference type="EMBL" id="CP023700">
    <property type="protein sequence ID" value="QEU85477.1"/>
    <property type="molecule type" value="Genomic_DNA"/>
</dbReference>
<feature type="domain" description="D-isomer specific 2-hydroxyacid dehydrogenase catalytic" evidence="6">
    <location>
        <begin position="96"/>
        <end position="367"/>
    </location>
</feature>
<accession>A0ABX6ADQ8</accession>
<keyword evidence="3" id="KW-0520">NAD</keyword>
<comment type="similarity">
    <text evidence="1 4">Belongs to the D-isomer specific 2-hydroxyacid dehydrogenase family.</text>
</comment>
<dbReference type="SUPFAM" id="SSF52283">
    <property type="entry name" value="Formate/glycerate dehydrogenase catalytic domain-like"/>
    <property type="match status" value="1"/>
</dbReference>
<dbReference type="Pfam" id="PF02826">
    <property type="entry name" value="2-Hacid_dh_C"/>
    <property type="match status" value="1"/>
</dbReference>
<evidence type="ECO:0000313" key="9">
    <source>
        <dbReference type="Proteomes" id="UP000327143"/>
    </source>
</evidence>
<evidence type="ECO:0000259" key="7">
    <source>
        <dbReference type="Pfam" id="PF02826"/>
    </source>
</evidence>
<dbReference type="Gene3D" id="3.40.50.720">
    <property type="entry name" value="NAD(P)-binding Rossmann-like Domain"/>
    <property type="match status" value="2"/>
</dbReference>
<feature type="region of interest" description="Disordered" evidence="5">
    <location>
        <begin position="1"/>
        <end position="57"/>
    </location>
</feature>
<dbReference type="Pfam" id="PF00389">
    <property type="entry name" value="2-Hacid_dh"/>
    <property type="match status" value="1"/>
</dbReference>
<dbReference type="InterPro" id="IPR050418">
    <property type="entry name" value="D-iso_2-hydroxyacid_DH_PdxB"/>
</dbReference>
<dbReference type="InterPro" id="IPR006140">
    <property type="entry name" value="D-isomer_DH_NAD-bd"/>
</dbReference>
<evidence type="ECO:0000313" key="8">
    <source>
        <dbReference type="EMBL" id="QEU85477.1"/>
    </source>
</evidence>
<dbReference type="InterPro" id="IPR006139">
    <property type="entry name" value="D-isomer_2_OHA_DH_cat_dom"/>
</dbReference>
<organism evidence="8 9">
    <name type="scientific">Streptomyces viridosporus T7A</name>
    <dbReference type="NCBI Taxonomy" id="665577"/>
    <lineage>
        <taxon>Bacteria</taxon>
        <taxon>Bacillati</taxon>
        <taxon>Actinomycetota</taxon>
        <taxon>Actinomycetes</taxon>
        <taxon>Kitasatosporales</taxon>
        <taxon>Streptomycetaceae</taxon>
        <taxon>Streptomyces</taxon>
    </lineage>
</organism>
<gene>
    <name evidence="8" type="ORF">CP969_12655</name>
</gene>
<sequence>MRLERLPLRLVPGPAAGRPAGHRLAEPRRGLHRHRRVAAHDAGGHRPVPPTRRDPHGTEPVLTLAFSATRAPSALLLIDPEEVPEDLRPRLESLVRAVRHTDGLPDRADGVEILVTANRDLSGPVLEKLPDLRLIVTTGTAYDYVDLAHCEANGIAVCNTPGYTGSSVAEHAIALYLAANRHIVALDRELRTGADTGGHLALELEGRTAGVIGAGDIGARILAIARGFGMRARFTNRSPRTVRGAEQVGLEELLRTSDVVFLCLPLTQESHHLLNRDTFALMKPHAFVVNISSDELIDPDALAEALRDGTVAGAGLDVIGSAAPYTGLPNTVLTPARGWYTAEGVHRRAATWIDTIASALAGRPAHRIV</sequence>
<dbReference type="Proteomes" id="UP000327143">
    <property type="component" value="Chromosome"/>
</dbReference>
<dbReference type="PANTHER" id="PTHR43761:SF1">
    <property type="entry name" value="D-ISOMER SPECIFIC 2-HYDROXYACID DEHYDROGENASE CATALYTIC DOMAIN-CONTAINING PROTEIN-RELATED"/>
    <property type="match status" value="1"/>
</dbReference>
<name>A0ABX6ADQ8_STRVD</name>
<dbReference type="CDD" id="cd05198">
    <property type="entry name" value="formate_dh_like"/>
    <property type="match status" value="1"/>
</dbReference>
<keyword evidence="2 4" id="KW-0560">Oxidoreductase</keyword>
<evidence type="ECO:0000256" key="1">
    <source>
        <dbReference type="ARBA" id="ARBA00005854"/>
    </source>
</evidence>
<protein>
    <submittedName>
        <fullName evidence="8">D-3-phosphoglycerate dehydrogenase</fullName>
    </submittedName>
</protein>
<evidence type="ECO:0000256" key="4">
    <source>
        <dbReference type="RuleBase" id="RU003719"/>
    </source>
</evidence>
<evidence type="ECO:0000256" key="2">
    <source>
        <dbReference type="ARBA" id="ARBA00023002"/>
    </source>
</evidence>
<evidence type="ECO:0000259" key="6">
    <source>
        <dbReference type="Pfam" id="PF00389"/>
    </source>
</evidence>
<evidence type="ECO:0000256" key="5">
    <source>
        <dbReference type="SAM" id="MobiDB-lite"/>
    </source>
</evidence>
<keyword evidence="9" id="KW-1185">Reference proteome</keyword>
<feature type="domain" description="D-isomer specific 2-hydroxyacid dehydrogenase NAD-binding" evidence="7">
    <location>
        <begin position="173"/>
        <end position="335"/>
    </location>
</feature>
<proteinExistence type="inferred from homology"/>
<evidence type="ECO:0000256" key="3">
    <source>
        <dbReference type="ARBA" id="ARBA00023027"/>
    </source>
</evidence>
<reference evidence="8 9" key="1">
    <citation type="submission" date="2017-09" db="EMBL/GenBank/DDBJ databases">
        <authorList>
            <person name="Lee N."/>
            <person name="Cho B.-K."/>
        </authorList>
    </citation>
    <scope>NUCLEOTIDE SEQUENCE [LARGE SCALE GENOMIC DNA]</scope>
    <source>
        <strain evidence="8 9">ATCC 39115</strain>
    </source>
</reference>
<dbReference type="SUPFAM" id="SSF51735">
    <property type="entry name" value="NAD(P)-binding Rossmann-fold domains"/>
    <property type="match status" value="1"/>
</dbReference>
<dbReference type="PANTHER" id="PTHR43761">
    <property type="entry name" value="D-ISOMER SPECIFIC 2-HYDROXYACID DEHYDROGENASE FAMILY PROTEIN (AFU_ORTHOLOGUE AFUA_1G13630)"/>
    <property type="match status" value="1"/>
</dbReference>